<organism evidence="3 4">
    <name type="scientific">Lithocarpus litseifolius</name>
    <dbReference type="NCBI Taxonomy" id="425828"/>
    <lineage>
        <taxon>Eukaryota</taxon>
        <taxon>Viridiplantae</taxon>
        <taxon>Streptophyta</taxon>
        <taxon>Embryophyta</taxon>
        <taxon>Tracheophyta</taxon>
        <taxon>Spermatophyta</taxon>
        <taxon>Magnoliopsida</taxon>
        <taxon>eudicotyledons</taxon>
        <taxon>Gunneridae</taxon>
        <taxon>Pentapetalae</taxon>
        <taxon>rosids</taxon>
        <taxon>fabids</taxon>
        <taxon>Fagales</taxon>
        <taxon>Fagaceae</taxon>
        <taxon>Lithocarpus</taxon>
    </lineage>
</organism>
<evidence type="ECO:0000256" key="1">
    <source>
        <dbReference type="SAM" id="MobiDB-lite"/>
    </source>
</evidence>
<feature type="domain" description="Myb/SANT-like" evidence="2">
    <location>
        <begin position="2"/>
        <end position="94"/>
    </location>
</feature>
<evidence type="ECO:0000313" key="4">
    <source>
        <dbReference type="Proteomes" id="UP001459277"/>
    </source>
</evidence>
<gene>
    <name evidence="3" type="ORF">SO802_031845</name>
</gene>
<dbReference type="PANTHER" id="PTHR47584">
    <property type="match status" value="1"/>
</dbReference>
<keyword evidence="4" id="KW-1185">Reference proteome</keyword>
<dbReference type="Pfam" id="PF12776">
    <property type="entry name" value="Myb_DNA-bind_3"/>
    <property type="match status" value="1"/>
</dbReference>
<dbReference type="AlphaFoldDB" id="A0AAW2BPQ6"/>
<dbReference type="EMBL" id="JAZDWU010000011">
    <property type="protein sequence ID" value="KAK9986894.1"/>
    <property type="molecule type" value="Genomic_DNA"/>
</dbReference>
<accession>A0AAW2BPQ6</accession>
<reference evidence="3 4" key="1">
    <citation type="submission" date="2024-01" db="EMBL/GenBank/DDBJ databases">
        <title>A telomere-to-telomere, gap-free genome of sweet tea (Lithocarpus litseifolius).</title>
        <authorList>
            <person name="Zhou J."/>
        </authorList>
    </citation>
    <scope>NUCLEOTIDE SEQUENCE [LARGE SCALE GENOMIC DNA]</scope>
    <source>
        <strain evidence="3">Zhou-2022a</strain>
        <tissue evidence="3">Leaf</tissue>
    </source>
</reference>
<evidence type="ECO:0000313" key="3">
    <source>
        <dbReference type="EMBL" id="KAK9986894.1"/>
    </source>
</evidence>
<feature type="compositionally biased region" description="Basic and acidic residues" evidence="1">
    <location>
        <begin position="200"/>
        <end position="210"/>
    </location>
</feature>
<dbReference type="PANTHER" id="PTHR47584:SF14">
    <property type="entry name" value="L10-INTERACTING MYB DOMAIN-CONTAINING PROTEIN-LIKE"/>
    <property type="match status" value="1"/>
</dbReference>
<sequence length="312" mass="35522">MWPPHVEHIFIEIMLEEQLKGNMENDVFKGPMWASITAKLNQRTGKNFPSKKVVQKHNRLRLKQSKWSLLVRHTGLGWDEQTQTVTGPDEVWVNVIVGNRQEPNLRKQGCLNYDKLQQLFSPSIATGNLQISLNTPPLTSDEERALEEELANANANANAPTHMDNDCYTPNFESFPQIMEDAEVKEVTQRARKRPVQDASGKDKKVSKKAERVSDMTVALKEYSAMTKERYSGELGRSSSISKQFAQSGIWGVPCSLGKAIEPLNKYKDLNKKAYVKISKALQQKDNRVVFMGMPGHRRKTWIEDILNPEED</sequence>
<protein>
    <recommendedName>
        <fullName evidence="2">Myb/SANT-like domain-containing protein</fullName>
    </recommendedName>
</protein>
<dbReference type="Proteomes" id="UP001459277">
    <property type="component" value="Unassembled WGS sequence"/>
</dbReference>
<dbReference type="InterPro" id="IPR024752">
    <property type="entry name" value="Myb/SANT-like_dom"/>
</dbReference>
<evidence type="ECO:0000259" key="2">
    <source>
        <dbReference type="Pfam" id="PF12776"/>
    </source>
</evidence>
<name>A0AAW2BPQ6_9ROSI</name>
<comment type="caution">
    <text evidence="3">The sequence shown here is derived from an EMBL/GenBank/DDBJ whole genome shotgun (WGS) entry which is preliminary data.</text>
</comment>
<dbReference type="InterPro" id="IPR045026">
    <property type="entry name" value="LIMYB"/>
</dbReference>
<proteinExistence type="predicted"/>
<feature type="region of interest" description="Disordered" evidence="1">
    <location>
        <begin position="188"/>
        <end position="210"/>
    </location>
</feature>